<dbReference type="AlphaFoldDB" id="A0A0S4JIT8"/>
<feature type="non-terminal residue" evidence="1">
    <location>
        <position position="1"/>
    </location>
</feature>
<gene>
    <name evidence="1" type="ORF">BSAL_02110</name>
</gene>
<keyword evidence="2" id="KW-1185">Reference proteome</keyword>
<dbReference type="EMBL" id="CYKH01001833">
    <property type="protein sequence ID" value="CUG90460.1"/>
    <property type="molecule type" value="Genomic_DNA"/>
</dbReference>
<reference evidence="2" key="1">
    <citation type="submission" date="2015-09" db="EMBL/GenBank/DDBJ databases">
        <authorList>
            <consortium name="Pathogen Informatics"/>
        </authorList>
    </citation>
    <scope>NUCLEOTIDE SEQUENCE [LARGE SCALE GENOMIC DNA]</scope>
    <source>
        <strain evidence="2">Lake Konstanz</strain>
    </source>
</reference>
<evidence type="ECO:0000313" key="2">
    <source>
        <dbReference type="Proteomes" id="UP000051952"/>
    </source>
</evidence>
<evidence type="ECO:0000313" key="1">
    <source>
        <dbReference type="EMBL" id="CUG90460.1"/>
    </source>
</evidence>
<protein>
    <submittedName>
        <fullName evidence="1">Uncharacterized protein</fullName>
    </submittedName>
</protein>
<accession>A0A0S4JIT8</accession>
<dbReference type="Proteomes" id="UP000051952">
    <property type="component" value="Unassembled WGS sequence"/>
</dbReference>
<proteinExistence type="predicted"/>
<name>A0A0S4JIT8_BODSA</name>
<organism evidence="1 2">
    <name type="scientific">Bodo saltans</name>
    <name type="common">Flagellated protozoan</name>
    <dbReference type="NCBI Taxonomy" id="75058"/>
    <lineage>
        <taxon>Eukaryota</taxon>
        <taxon>Discoba</taxon>
        <taxon>Euglenozoa</taxon>
        <taxon>Kinetoplastea</taxon>
        <taxon>Metakinetoplastina</taxon>
        <taxon>Eubodonida</taxon>
        <taxon>Bodonidae</taxon>
        <taxon>Bodo</taxon>
    </lineage>
</organism>
<dbReference type="VEuPathDB" id="TriTrypDB:BSAL_02110"/>
<sequence length="93" mass="10039">DLAENESPMLLDYDVIQLETTSFRGRRQRSARGGKQSAHVNLDSLSVRVGEFWDAAGGALGTELTEGFSDVLQVGEYTSLMAMVEASQGEEVG</sequence>